<proteinExistence type="predicted"/>
<feature type="region of interest" description="Disordered" evidence="6">
    <location>
        <begin position="20"/>
        <end position="89"/>
    </location>
</feature>
<dbReference type="SMART" id="SM00353">
    <property type="entry name" value="HLH"/>
    <property type="match status" value="1"/>
</dbReference>
<accession>A0AA39M0N2</accession>
<dbReference type="Pfam" id="PF00010">
    <property type="entry name" value="HLH"/>
    <property type="match status" value="1"/>
</dbReference>
<evidence type="ECO:0000256" key="5">
    <source>
        <dbReference type="ARBA" id="ARBA00023242"/>
    </source>
</evidence>
<feature type="domain" description="BHLH" evidence="7">
    <location>
        <begin position="91"/>
        <end position="142"/>
    </location>
</feature>
<keyword evidence="9" id="KW-1185">Reference proteome</keyword>
<dbReference type="SUPFAM" id="SSF47459">
    <property type="entry name" value="HLH, helix-loop-helix DNA-binding domain"/>
    <property type="match status" value="1"/>
</dbReference>
<dbReference type="InterPro" id="IPR052207">
    <property type="entry name" value="Max-like/E-box_TFs"/>
</dbReference>
<name>A0AA39M0N2_9BILA</name>
<feature type="compositionally biased region" description="Low complexity" evidence="6">
    <location>
        <begin position="302"/>
        <end position="322"/>
    </location>
</feature>
<feature type="compositionally biased region" description="Low complexity" evidence="6">
    <location>
        <begin position="341"/>
        <end position="352"/>
    </location>
</feature>
<dbReference type="EMBL" id="JAUCMV010000002">
    <property type="protein sequence ID" value="KAK0416507.1"/>
    <property type="molecule type" value="Genomic_DNA"/>
</dbReference>
<dbReference type="PANTHER" id="PTHR15741:SF27">
    <property type="entry name" value="TRANSCRIPTION FACTOR AP-4"/>
    <property type="match status" value="1"/>
</dbReference>
<dbReference type="CDD" id="cd11419">
    <property type="entry name" value="bHLHzip_TFAP4"/>
    <property type="match status" value="1"/>
</dbReference>
<gene>
    <name evidence="8" type="ORF">QR680_012530</name>
</gene>
<dbReference type="GO" id="GO:0005634">
    <property type="term" value="C:nucleus"/>
    <property type="evidence" value="ECO:0007669"/>
    <property type="project" value="UniProtKB-SubCell"/>
</dbReference>
<feature type="region of interest" description="Disordered" evidence="6">
    <location>
        <begin position="256"/>
        <end position="289"/>
    </location>
</feature>
<evidence type="ECO:0000256" key="6">
    <source>
        <dbReference type="SAM" id="MobiDB-lite"/>
    </source>
</evidence>
<protein>
    <recommendedName>
        <fullName evidence="7">BHLH domain-containing protein</fullName>
    </recommendedName>
</protein>
<feature type="compositionally biased region" description="Low complexity" evidence="6">
    <location>
        <begin position="48"/>
        <end position="65"/>
    </location>
</feature>
<evidence type="ECO:0000256" key="1">
    <source>
        <dbReference type="ARBA" id="ARBA00004123"/>
    </source>
</evidence>
<dbReference type="Gene3D" id="4.10.280.10">
    <property type="entry name" value="Helix-loop-helix DNA-binding domain"/>
    <property type="match status" value="1"/>
</dbReference>
<dbReference type="GO" id="GO:0000981">
    <property type="term" value="F:DNA-binding transcription factor activity, RNA polymerase II-specific"/>
    <property type="evidence" value="ECO:0007669"/>
    <property type="project" value="TreeGrafter"/>
</dbReference>
<reference evidence="8" key="1">
    <citation type="submission" date="2023-06" db="EMBL/GenBank/DDBJ databases">
        <title>Genomic analysis of the entomopathogenic nematode Steinernema hermaphroditum.</title>
        <authorList>
            <person name="Schwarz E.M."/>
            <person name="Heppert J.K."/>
            <person name="Baniya A."/>
            <person name="Schwartz H.T."/>
            <person name="Tan C.-H."/>
            <person name="Antoshechkin I."/>
            <person name="Sternberg P.W."/>
            <person name="Goodrich-Blair H."/>
            <person name="Dillman A.R."/>
        </authorList>
    </citation>
    <scope>NUCLEOTIDE SEQUENCE</scope>
    <source>
        <strain evidence="8">PS9179</strain>
        <tissue evidence="8">Whole animal</tissue>
    </source>
</reference>
<keyword evidence="2" id="KW-0805">Transcription regulation</keyword>
<evidence type="ECO:0000256" key="4">
    <source>
        <dbReference type="ARBA" id="ARBA00023163"/>
    </source>
</evidence>
<keyword evidence="4" id="KW-0804">Transcription</keyword>
<evidence type="ECO:0000313" key="9">
    <source>
        <dbReference type="Proteomes" id="UP001175271"/>
    </source>
</evidence>
<feature type="compositionally biased region" description="Low complexity" evidence="6">
    <location>
        <begin position="280"/>
        <end position="289"/>
    </location>
</feature>
<dbReference type="AlphaFoldDB" id="A0AA39M0N2"/>
<dbReference type="GO" id="GO:0046983">
    <property type="term" value="F:protein dimerization activity"/>
    <property type="evidence" value="ECO:0007669"/>
    <property type="project" value="InterPro"/>
</dbReference>
<evidence type="ECO:0000256" key="2">
    <source>
        <dbReference type="ARBA" id="ARBA00023015"/>
    </source>
</evidence>
<comment type="subcellular location">
    <subcellularLocation>
        <location evidence="1">Nucleus</location>
    </subcellularLocation>
</comment>
<evidence type="ECO:0000259" key="7">
    <source>
        <dbReference type="PROSITE" id="PS50888"/>
    </source>
</evidence>
<feature type="region of interest" description="Disordered" evidence="6">
    <location>
        <begin position="340"/>
        <end position="360"/>
    </location>
</feature>
<dbReference type="PANTHER" id="PTHR15741">
    <property type="entry name" value="BASIC HELIX-LOOP-HELIX ZIP TRANSCRIPTION FACTOR"/>
    <property type="match status" value="1"/>
</dbReference>
<keyword evidence="5" id="KW-0539">Nucleus</keyword>
<keyword evidence="3" id="KW-0238">DNA-binding</keyword>
<dbReference type="PROSITE" id="PS50888">
    <property type="entry name" value="BHLH"/>
    <property type="match status" value="1"/>
</dbReference>
<sequence length="360" mass="38887">MRELRGKTGGVVLRHFLTRTTRQQQRRQCGKTSCNEDEEEDFGGEAMSPWSNENDSSSSSRKVSSTCRPGQSSPVGVGGGTTTISAEDRRLRRQIANCNERRRMQSINAGFQALRSLLPKKDGEKMSKAAILQHTADLIHSLMSGQRSMDLMVSDAKKRKMDFDTDGEHDVSDYVKTIDELKDALDREHTIRVACQRELFELKTQLNISTVSPVGNDLLLGQQRLDLPANSPVHSTPNPLLASSIALLNSPLGPLLDQTPSVSPPLALHHPLPQRPSPPSSTSLVSSASGFSASSGLQQLQMLQSAASPCSDSQGSPTSSQSHRNLQAIIEAIRHLEGQQAASVATSSPAATHGGNVLVR</sequence>
<dbReference type="GO" id="GO:0000978">
    <property type="term" value="F:RNA polymerase II cis-regulatory region sequence-specific DNA binding"/>
    <property type="evidence" value="ECO:0007669"/>
    <property type="project" value="TreeGrafter"/>
</dbReference>
<organism evidence="8 9">
    <name type="scientific">Steinernema hermaphroditum</name>
    <dbReference type="NCBI Taxonomy" id="289476"/>
    <lineage>
        <taxon>Eukaryota</taxon>
        <taxon>Metazoa</taxon>
        <taxon>Ecdysozoa</taxon>
        <taxon>Nematoda</taxon>
        <taxon>Chromadorea</taxon>
        <taxon>Rhabditida</taxon>
        <taxon>Tylenchina</taxon>
        <taxon>Panagrolaimomorpha</taxon>
        <taxon>Strongyloidoidea</taxon>
        <taxon>Steinernematidae</taxon>
        <taxon>Steinernema</taxon>
    </lineage>
</organism>
<dbReference type="InterPro" id="IPR011598">
    <property type="entry name" value="bHLH_dom"/>
</dbReference>
<dbReference type="InterPro" id="IPR036638">
    <property type="entry name" value="HLH_DNA-bd_sf"/>
</dbReference>
<dbReference type="Proteomes" id="UP001175271">
    <property type="component" value="Unassembled WGS sequence"/>
</dbReference>
<feature type="region of interest" description="Disordered" evidence="6">
    <location>
        <begin position="302"/>
        <end position="323"/>
    </location>
</feature>
<evidence type="ECO:0000313" key="8">
    <source>
        <dbReference type="EMBL" id="KAK0416507.1"/>
    </source>
</evidence>
<evidence type="ECO:0000256" key="3">
    <source>
        <dbReference type="ARBA" id="ARBA00023125"/>
    </source>
</evidence>
<comment type="caution">
    <text evidence="8">The sequence shown here is derived from an EMBL/GenBank/DDBJ whole genome shotgun (WGS) entry which is preliminary data.</text>
</comment>